<evidence type="ECO:0000313" key="12">
    <source>
        <dbReference type="Proteomes" id="UP000886887"/>
    </source>
</evidence>
<name>A0A9D1CQN6_9FIRM</name>
<dbReference type="Pfam" id="PF05504">
    <property type="entry name" value="Spore_GerAC"/>
    <property type="match status" value="1"/>
</dbReference>
<dbReference type="PROSITE" id="PS51257">
    <property type="entry name" value="PROKAR_LIPOPROTEIN"/>
    <property type="match status" value="1"/>
</dbReference>
<comment type="subcellular location">
    <subcellularLocation>
        <location evidence="1">Membrane</location>
        <topology evidence="1">Lipid-anchor</topology>
    </subcellularLocation>
</comment>
<dbReference type="EMBL" id="DVFJ01000001">
    <property type="protein sequence ID" value="HIQ70639.1"/>
    <property type="molecule type" value="Genomic_DNA"/>
</dbReference>
<dbReference type="InterPro" id="IPR008844">
    <property type="entry name" value="Spore_GerAC-like"/>
</dbReference>
<reference evidence="11" key="2">
    <citation type="journal article" date="2021" name="PeerJ">
        <title>Extensive microbial diversity within the chicken gut microbiome revealed by metagenomics and culture.</title>
        <authorList>
            <person name="Gilroy R."/>
            <person name="Ravi A."/>
            <person name="Getino M."/>
            <person name="Pursley I."/>
            <person name="Horton D.L."/>
            <person name="Alikhan N.F."/>
            <person name="Baker D."/>
            <person name="Gharbi K."/>
            <person name="Hall N."/>
            <person name="Watson M."/>
            <person name="Adriaenssens E.M."/>
            <person name="Foster-Nyarko E."/>
            <person name="Jarju S."/>
            <person name="Secka A."/>
            <person name="Antonio M."/>
            <person name="Oren A."/>
            <person name="Chaudhuri R.R."/>
            <person name="La Ragione R."/>
            <person name="Hildebrand F."/>
            <person name="Pallen M.J."/>
        </authorList>
    </citation>
    <scope>NUCLEOTIDE SEQUENCE</scope>
    <source>
        <strain evidence="11">ChiSxjej2B14-6234</strain>
    </source>
</reference>
<dbReference type="InterPro" id="IPR046953">
    <property type="entry name" value="Spore_GerAC-like_C"/>
</dbReference>
<feature type="domain" description="Spore germination GerAC-like C-terminal" evidence="9">
    <location>
        <begin position="246"/>
        <end position="393"/>
    </location>
</feature>
<comment type="similarity">
    <text evidence="2">Belongs to the GerABKC lipoprotein family.</text>
</comment>
<dbReference type="Pfam" id="PF25198">
    <property type="entry name" value="Spore_GerAC_N"/>
    <property type="match status" value="1"/>
</dbReference>
<evidence type="ECO:0000256" key="6">
    <source>
        <dbReference type="ARBA" id="ARBA00023139"/>
    </source>
</evidence>
<evidence type="ECO:0000256" key="2">
    <source>
        <dbReference type="ARBA" id="ARBA00007886"/>
    </source>
</evidence>
<dbReference type="PANTHER" id="PTHR35789">
    <property type="entry name" value="SPORE GERMINATION PROTEIN B3"/>
    <property type="match status" value="1"/>
</dbReference>
<feature type="signal peptide" evidence="8">
    <location>
        <begin position="1"/>
        <end position="23"/>
    </location>
</feature>
<dbReference type="GO" id="GO:0009847">
    <property type="term" value="P:spore germination"/>
    <property type="evidence" value="ECO:0007669"/>
    <property type="project" value="InterPro"/>
</dbReference>
<sequence>MRRLCIAALLALLLPLLSGCTDGMELEEHAFALAMAVDRTPAGQIRLSVQLLSGGGATDEGGGQSGGSGGESDGGGAKLSQNGYLIVSATGEDYPHALSLMTASVPRKLSLSHLRVVVISEEIARTDAFYPLLMQLQASCEAEESAYLVISQGDARELIASQRPYIGSRLSRYLETMFAYYDGLGYIPSSRLGDVMRTMTVRVGDPAVIYAAVQEEDAPQAQAKANPLDAMAGELPRESVGRVEYMGAAVFSGQRMTGLLTGAQVQLLRMLTGAFDQCPYFLGGEEYTLRQAGRNRLSLSQDGARAVLSAQVYLKAEKTLPADADEQALRAQLESELLAVLQRVQQLGSDCAGFGRLAIRRCATIEAWEATDWKSIYASAGLQVSVNLRLVEKG</sequence>
<keyword evidence="7" id="KW-0449">Lipoprotein</keyword>
<dbReference type="AlphaFoldDB" id="A0A9D1CQN6"/>
<keyword evidence="6" id="KW-0564">Palmitate</keyword>
<dbReference type="InterPro" id="IPR057336">
    <property type="entry name" value="GerAC_N"/>
</dbReference>
<dbReference type="GO" id="GO:0016020">
    <property type="term" value="C:membrane"/>
    <property type="evidence" value="ECO:0007669"/>
    <property type="project" value="UniProtKB-SubCell"/>
</dbReference>
<comment type="caution">
    <text evidence="11">The sequence shown here is derived from an EMBL/GenBank/DDBJ whole genome shotgun (WGS) entry which is preliminary data.</text>
</comment>
<gene>
    <name evidence="11" type="ORF">IAB73_00255</name>
</gene>
<protein>
    <recommendedName>
        <fullName evidence="13">Germination protein, Ger(X)C family</fullName>
    </recommendedName>
</protein>
<keyword evidence="3" id="KW-0309">Germination</keyword>
<evidence type="ECO:0000259" key="9">
    <source>
        <dbReference type="Pfam" id="PF05504"/>
    </source>
</evidence>
<keyword evidence="5" id="KW-0472">Membrane</keyword>
<feature type="domain" description="Spore germination protein N-terminal" evidence="10">
    <location>
        <begin position="22"/>
        <end position="210"/>
    </location>
</feature>
<dbReference type="Gene3D" id="3.30.300.210">
    <property type="entry name" value="Nutrient germinant receptor protein C, domain 3"/>
    <property type="match status" value="1"/>
</dbReference>
<evidence type="ECO:0000256" key="8">
    <source>
        <dbReference type="SAM" id="SignalP"/>
    </source>
</evidence>
<evidence type="ECO:0000256" key="1">
    <source>
        <dbReference type="ARBA" id="ARBA00004635"/>
    </source>
</evidence>
<dbReference type="Proteomes" id="UP000886887">
    <property type="component" value="Unassembled WGS sequence"/>
</dbReference>
<feature type="chain" id="PRO_5039148181" description="Germination protein, Ger(X)C family" evidence="8">
    <location>
        <begin position="24"/>
        <end position="394"/>
    </location>
</feature>
<dbReference type="InterPro" id="IPR038501">
    <property type="entry name" value="Spore_GerAC_C_sf"/>
</dbReference>
<organism evidence="11 12">
    <name type="scientific">Candidatus Onthenecus intestinigallinarum</name>
    <dbReference type="NCBI Taxonomy" id="2840875"/>
    <lineage>
        <taxon>Bacteria</taxon>
        <taxon>Bacillati</taxon>
        <taxon>Bacillota</taxon>
        <taxon>Clostridia</taxon>
        <taxon>Eubacteriales</taxon>
        <taxon>Candidatus Onthenecus</taxon>
    </lineage>
</organism>
<evidence type="ECO:0000256" key="5">
    <source>
        <dbReference type="ARBA" id="ARBA00023136"/>
    </source>
</evidence>
<evidence type="ECO:0000313" key="11">
    <source>
        <dbReference type="EMBL" id="HIQ70639.1"/>
    </source>
</evidence>
<keyword evidence="4 8" id="KW-0732">Signal</keyword>
<evidence type="ECO:0000259" key="10">
    <source>
        <dbReference type="Pfam" id="PF25198"/>
    </source>
</evidence>
<evidence type="ECO:0000256" key="3">
    <source>
        <dbReference type="ARBA" id="ARBA00022544"/>
    </source>
</evidence>
<evidence type="ECO:0000256" key="7">
    <source>
        <dbReference type="ARBA" id="ARBA00023288"/>
    </source>
</evidence>
<reference evidence="11" key="1">
    <citation type="submission" date="2020-10" db="EMBL/GenBank/DDBJ databases">
        <authorList>
            <person name="Gilroy R."/>
        </authorList>
    </citation>
    <scope>NUCLEOTIDE SEQUENCE</scope>
    <source>
        <strain evidence="11">ChiSxjej2B14-6234</strain>
    </source>
</reference>
<evidence type="ECO:0008006" key="13">
    <source>
        <dbReference type="Google" id="ProtNLM"/>
    </source>
</evidence>
<dbReference type="PANTHER" id="PTHR35789:SF1">
    <property type="entry name" value="SPORE GERMINATION PROTEIN B3"/>
    <property type="match status" value="1"/>
</dbReference>
<accession>A0A9D1CQN6</accession>
<evidence type="ECO:0000256" key="4">
    <source>
        <dbReference type="ARBA" id="ARBA00022729"/>
    </source>
</evidence>
<proteinExistence type="inferred from homology"/>